<comment type="caution">
    <text evidence="10">The sequence shown here is derived from an EMBL/GenBank/DDBJ whole genome shotgun (WGS) entry which is preliminary data.</text>
</comment>
<evidence type="ECO:0008006" key="12">
    <source>
        <dbReference type="Google" id="ProtNLM"/>
    </source>
</evidence>
<evidence type="ECO:0000256" key="6">
    <source>
        <dbReference type="PROSITE-ProRule" id="PRU00723"/>
    </source>
</evidence>
<evidence type="ECO:0000313" key="10">
    <source>
        <dbReference type="EMBL" id="ORX89867.1"/>
    </source>
</evidence>
<sequence length="671" mass="74794">MISDPARSPRPSTSWGNSSASPNSSRRGKSNQNLQQNGSSDSPKSPSTPKAGALQHVPCKFFKNGACNAGKNCIFSHNMDQNPENSICKYYLKGNCKFGNKCALLHSKGLNGLGNPQRSMNVKVGGRGLQREDFPILSPDRSQYHQESPPHTLFPRAAISRSMQENSSPHFVGLPMSPFDNSYGYGTESPFLSTEDSLFGQQASSRQPMSISLPSHDQSFFDMLGLSPSSERMDSVFSGRNHGSPFMPLSAGGLSHLESPRRSLDPISEAELKLDALKNLHIDDNLSYSQGLLPSSLDELLTPVEIETRRSSFLSSPAGTSKPPSLGRFSRSHNEESYFGNLGSSYTPGIGITPPVSRRSQSNSNMEFVSSLWKNDSESEHPSGITSFEEDIMGGFRPRVSPLTIPKGNSTLSSLPFDARSNGVPSFSLDEDIQFYMEEEGDHFVPQEKDRFGEQPHLKEALHNQPLCPFGENGNCHYGSTCQYIHGLPCPSCFKFVLHPYHSPQQHQAHITECLTQHIQTNEQSLLPSDPREIKCELCRNKVLATPENRFGILNCEHPFCLECIREWRANQSQESELIKLCPICRKTSHFIIPSPTWIVDRTEKQQLFHEYKAKLSNIPCKYFNSNEKRCPFGSSCFYAHVKDDHEKSRTIQTAEEEVRVLGSLTLSDFM</sequence>
<evidence type="ECO:0000256" key="5">
    <source>
        <dbReference type="ARBA" id="ARBA00022833"/>
    </source>
</evidence>
<evidence type="ECO:0000259" key="9">
    <source>
        <dbReference type="PROSITE" id="PS50103"/>
    </source>
</evidence>
<dbReference type="Pfam" id="PF18044">
    <property type="entry name" value="zf-CCCH_4"/>
    <property type="match status" value="1"/>
</dbReference>
<dbReference type="InterPro" id="IPR013083">
    <property type="entry name" value="Znf_RING/FYVE/PHD"/>
</dbReference>
<keyword evidence="11" id="KW-1185">Reference proteome</keyword>
<dbReference type="InterPro" id="IPR000571">
    <property type="entry name" value="Znf_CCCH"/>
</dbReference>
<evidence type="ECO:0000259" key="8">
    <source>
        <dbReference type="PROSITE" id="PS50089"/>
    </source>
</evidence>
<dbReference type="PROSITE" id="PS00518">
    <property type="entry name" value="ZF_RING_1"/>
    <property type="match status" value="1"/>
</dbReference>
<feature type="domain" description="C3H1-type" evidence="9">
    <location>
        <begin position="53"/>
        <end position="80"/>
    </location>
</feature>
<feature type="domain" description="C3H1-type" evidence="9">
    <location>
        <begin position="615"/>
        <end position="644"/>
    </location>
</feature>
<dbReference type="STRING" id="1314790.A0A1Y1XVT5"/>
<feature type="region of interest" description="Disordered" evidence="7">
    <location>
        <begin position="1"/>
        <end position="52"/>
    </location>
</feature>
<dbReference type="Proteomes" id="UP000193498">
    <property type="component" value="Unassembled WGS sequence"/>
</dbReference>
<dbReference type="PROSITE" id="PS50103">
    <property type="entry name" value="ZF_C3H1"/>
    <property type="match status" value="4"/>
</dbReference>
<dbReference type="SUPFAM" id="SSF57850">
    <property type="entry name" value="RING/U-box"/>
    <property type="match status" value="1"/>
</dbReference>
<feature type="zinc finger region" description="C3H1-type" evidence="6">
    <location>
        <begin position="82"/>
        <end position="109"/>
    </location>
</feature>
<dbReference type="SUPFAM" id="SSF90229">
    <property type="entry name" value="CCCH zinc finger"/>
    <property type="match status" value="2"/>
</dbReference>
<evidence type="ECO:0000256" key="2">
    <source>
        <dbReference type="ARBA" id="ARBA00022723"/>
    </source>
</evidence>
<dbReference type="InParanoid" id="A0A1Y1XVT5"/>
<name>A0A1Y1XVT5_9FUNG</name>
<dbReference type="OrthoDB" id="411372at2759"/>
<dbReference type="CDD" id="cd16521">
    <property type="entry name" value="RING-HC_MKRN"/>
    <property type="match status" value="1"/>
</dbReference>
<feature type="domain" description="RING-type" evidence="8">
    <location>
        <begin position="536"/>
        <end position="586"/>
    </location>
</feature>
<dbReference type="InterPro" id="IPR045072">
    <property type="entry name" value="MKRN-like"/>
</dbReference>
<dbReference type="EMBL" id="MCFE01000416">
    <property type="protein sequence ID" value="ORX89867.1"/>
    <property type="molecule type" value="Genomic_DNA"/>
</dbReference>
<gene>
    <name evidence="10" type="ORF">K493DRAFT_64347</name>
</gene>
<keyword evidence="4 6" id="KW-0863">Zinc-finger</keyword>
<accession>A0A1Y1XVT5</accession>
<keyword evidence="5 6" id="KW-0862">Zinc</keyword>
<feature type="zinc finger region" description="C3H1-type" evidence="6">
    <location>
        <begin position="615"/>
        <end position="644"/>
    </location>
</feature>
<feature type="domain" description="C3H1-type" evidence="9">
    <location>
        <begin position="462"/>
        <end position="489"/>
    </location>
</feature>
<dbReference type="InterPro" id="IPR017907">
    <property type="entry name" value="Znf_RING_CS"/>
</dbReference>
<feature type="compositionally biased region" description="Low complexity" evidence="7">
    <location>
        <begin position="39"/>
        <end position="50"/>
    </location>
</feature>
<feature type="zinc finger region" description="C3H1-type" evidence="6">
    <location>
        <begin position="462"/>
        <end position="489"/>
    </location>
</feature>
<dbReference type="InterPro" id="IPR041367">
    <property type="entry name" value="Znf-CCCH_4"/>
</dbReference>
<feature type="domain" description="C3H1-type" evidence="9">
    <location>
        <begin position="82"/>
        <end position="109"/>
    </location>
</feature>
<organism evidence="10 11">
    <name type="scientific">Basidiobolus meristosporus CBS 931.73</name>
    <dbReference type="NCBI Taxonomy" id="1314790"/>
    <lineage>
        <taxon>Eukaryota</taxon>
        <taxon>Fungi</taxon>
        <taxon>Fungi incertae sedis</taxon>
        <taxon>Zoopagomycota</taxon>
        <taxon>Entomophthoromycotina</taxon>
        <taxon>Basidiobolomycetes</taxon>
        <taxon>Basidiobolales</taxon>
        <taxon>Basidiobolaceae</taxon>
        <taxon>Basidiobolus</taxon>
    </lineage>
</organism>
<dbReference type="PANTHER" id="PTHR11224:SF10">
    <property type="entry name" value="IP09428P-RELATED"/>
    <property type="match status" value="1"/>
</dbReference>
<dbReference type="Gene3D" id="1.20.120.1350">
    <property type="entry name" value="Pneumovirus matrix protein 2 (M2), zinc-binding domain"/>
    <property type="match status" value="1"/>
</dbReference>
<dbReference type="Pfam" id="PF14608">
    <property type="entry name" value="zf-CCCH_2"/>
    <property type="match status" value="2"/>
</dbReference>
<evidence type="ECO:0000313" key="11">
    <source>
        <dbReference type="Proteomes" id="UP000193498"/>
    </source>
</evidence>
<dbReference type="PROSITE" id="PS50089">
    <property type="entry name" value="ZF_RING_2"/>
    <property type="match status" value="1"/>
</dbReference>
<evidence type="ECO:0000256" key="3">
    <source>
        <dbReference type="ARBA" id="ARBA00022737"/>
    </source>
</evidence>
<keyword evidence="1" id="KW-0808">Transferase</keyword>
<dbReference type="SMART" id="SM00184">
    <property type="entry name" value="RING"/>
    <property type="match status" value="1"/>
</dbReference>
<protein>
    <recommendedName>
        <fullName evidence="12">RING-type E3 ubiquitin transferase</fullName>
    </recommendedName>
</protein>
<feature type="zinc finger region" description="C3H1-type" evidence="6">
    <location>
        <begin position="53"/>
        <end position="80"/>
    </location>
</feature>
<evidence type="ECO:0000256" key="1">
    <source>
        <dbReference type="ARBA" id="ARBA00022679"/>
    </source>
</evidence>
<feature type="compositionally biased region" description="Low complexity" evidence="7">
    <location>
        <begin position="11"/>
        <end position="25"/>
    </location>
</feature>
<reference evidence="10 11" key="1">
    <citation type="submission" date="2016-07" db="EMBL/GenBank/DDBJ databases">
        <title>Pervasive Adenine N6-methylation of Active Genes in Fungi.</title>
        <authorList>
            <consortium name="DOE Joint Genome Institute"/>
            <person name="Mondo S.J."/>
            <person name="Dannebaum R.O."/>
            <person name="Kuo R.C."/>
            <person name="Labutti K."/>
            <person name="Haridas S."/>
            <person name="Kuo A."/>
            <person name="Salamov A."/>
            <person name="Ahrendt S.R."/>
            <person name="Lipzen A."/>
            <person name="Sullivan W."/>
            <person name="Andreopoulos W.B."/>
            <person name="Clum A."/>
            <person name="Lindquist E."/>
            <person name="Daum C."/>
            <person name="Ramamoorthy G.K."/>
            <person name="Gryganskyi A."/>
            <person name="Culley D."/>
            <person name="Magnuson J.K."/>
            <person name="James T.Y."/>
            <person name="O'Malley M.A."/>
            <person name="Stajich J.E."/>
            <person name="Spatafora J.W."/>
            <person name="Visel A."/>
            <person name="Grigoriev I.V."/>
        </authorList>
    </citation>
    <scope>NUCLEOTIDE SEQUENCE [LARGE SCALE GENOMIC DNA]</scope>
    <source>
        <strain evidence="10 11">CBS 931.73</strain>
    </source>
</reference>
<dbReference type="PANTHER" id="PTHR11224">
    <property type="entry name" value="MAKORIN-RELATED"/>
    <property type="match status" value="1"/>
</dbReference>
<dbReference type="InterPro" id="IPR036855">
    <property type="entry name" value="Znf_CCCH_sf"/>
</dbReference>
<dbReference type="SMART" id="SM00356">
    <property type="entry name" value="ZnF_C3H1"/>
    <property type="match status" value="4"/>
</dbReference>
<dbReference type="GO" id="GO:0061630">
    <property type="term" value="F:ubiquitin protein ligase activity"/>
    <property type="evidence" value="ECO:0007669"/>
    <property type="project" value="InterPro"/>
</dbReference>
<dbReference type="GO" id="GO:0000209">
    <property type="term" value="P:protein polyubiquitination"/>
    <property type="evidence" value="ECO:0007669"/>
    <property type="project" value="InterPro"/>
</dbReference>
<dbReference type="AlphaFoldDB" id="A0A1Y1XVT5"/>
<dbReference type="Pfam" id="PF00642">
    <property type="entry name" value="zf-CCCH"/>
    <property type="match status" value="1"/>
</dbReference>
<dbReference type="Gene3D" id="3.30.40.10">
    <property type="entry name" value="Zinc/RING finger domain, C3HC4 (zinc finger)"/>
    <property type="match status" value="1"/>
</dbReference>
<dbReference type="GO" id="GO:0008270">
    <property type="term" value="F:zinc ion binding"/>
    <property type="evidence" value="ECO:0007669"/>
    <property type="project" value="UniProtKB-KW"/>
</dbReference>
<evidence type="ECO:0000256" key="7">
    <source>
        <dbReference type="SAM" id="MobiDB-lite"/>
    </source>
</evidence>
<evidence type="ECO:0000256" key="4">
    <source>
        <dbReference type="ARBA" id="ARBA00022771"/>
    </source>
</evidence>
<dbReference type="Gene3D" id="4.10.1000.10">
    <property type="entry name" value="Zinc finger, CCCH-type"/>
    <property type="match status" value="1"/>
</dbReference>
<dbReference type="InterPro" id="IPR001841">
    <property type="entry name" value="Znf_RING"/>
</dbReference>
<keyword evidence="3" id="KW-0677">Repeat</keyword>
<keyword evidence="2 6" id="KW-0479">Metal-binding</keyword>
<proteinExistence type="predicted"/>